<keyword evidence="3" id="KW-1185">Reference proteome</keyword>
<dbReference type="OrthoDB" id="10429065at2759"/>
<organism evidence="2 3">
    <name type="scientific">Diacronema lutheri</name>
    <name type="common">Unicellular marine alga</name>
    <name type="synonym">Monochrysis lutheri</name>
    <dbReference type="NCBI Taxonomy" id="2081491"/>
    <lineage>
        <taxon>Eukaryota</taxon>
        <taxon>Haptista</taxon>
        <taxon>Haptophyta</taxon>
        <taxon>Pavlovophyceae</taxon>
        <taxon>Pavlovales</taxon>
        <taxon>Pavlovaceae</taxon>
        <taxon>Diacronema</taxon>
    </lineage>
</organism>
<protein>
    <submittedName>
        <fullName evidence="2">Uncharacterized protein</fullName>
    </submittedName>
</protein>
<dbReference type="AlphaFoldDB" id="A0A8J6CAD7"/>
<evidence type="ECO:0000313" key="2">
    <source>
        <dbReference type="EMBL" id="KAG8462500.1"/>
    </source>
</evidence>
<name>A0A8J6CAD7_DIALT</name>
<comment type="caution">
    <text evidence="2">The sequence shown here is derived from an EMBL/GenBank/DDBJ whole genome shotgun (WGS) entry which is preliminary data.</text>
</comment>
<evidence type="ECO:0000256" key="1">
    <source>
        <dbReference type="SAM" id="MobiDB-lite"/>
    </source>
</evidence>
<dbReference type="EMBL" id="JAGTXO010000020">
    <property type="protein sequence ID" value="KAG8462500.1"/>
    <property type="molecule type" value="Genomic_DNA"/>
</dbReference>
<evidence type="ECO:0000313" key="3">
    <source>
        <dbReference type="Proteomes" id="UP000751190"/>
    </source>
</evidence>
<accession>A0A8J6CAD7</accession>
<sequence>MLRSHVAEAEEFLSTPYTALVAQLPIHPLLPVDSEPPRSGLSQRAHALCHADQYVHKGDVFDVHLRATIKSGGVFLKLSNGRGWVAELTPLGEKIVGEATLTPCTDIFRVLSESLRIRKSASRTDVALSMRVTKVDADGARAPELVYADAFEAAGSVLVRGDKYLRLKDGRGYVLAMDGSIPLVARVQPQVGVWMYKVTYAGGIGVRHIASTGDAHRLAPVAEREHPANLPHGTAVECDVRVLKRIAGSIVAFARLRDGTGWIYSHKDGKALLELIAHDYASGPADEDVAAELGDVDYGLSPAAPMPTEEVEARAAAAQPVENPALALPHEGERPPAPLSPQRTVLGSRDNATNREASILSPASRERETLEVVKVSSANLHAASSYSRIKESDEERVVDAVASLSRIWPMAA</sequence>
<reference evidence="2" key="1">
    <citation type="submission" date="2021-05" db="EMBL/GenBank/DDBJ databases">
        <title>The genome of the haptophyte Pavlova lutheri (Diacronema luteri, Pavlovales) - a model for lipid biosynthesis in eukaryotic algae.</title>
        <authorList>
            <person name="Hulatt C.J."/>
            <person name="Posewitz M.C."/>
        </authorList>
    </citation>
    <scope>NUCLEOTIDE SEQUENCE</scope>
    <source>
        <strain evidence="2">NIVA-4/92</strain>
    </source>
</reference>
<proteinExistence type="predicted"/>
<gene>
    <name evidence="2" type="ORF">KFE25_010325</name>
</gene>
<feature type="region of interest" description="Disordered" evidence="1">
    <location>
        <begin position="327"/>
        <end position="346"/>
    </location>
</feature>
<dbReference type="Proteomes" id="UP000751190">
    <property type="component" value="Unassembled WGS sequence"/>
</dbReference>